<accession>A0A0C3QDD4</accession>
<dbReference type="AlphaFoldDB" id="A0A0C3QDD4"/>
<name>A0A0C3QDD4_9AGAM</name>
<dbReference type="Proteomes" id="UP000054248">
    <property type="component" value="Unassembled WGS sequence"/>
</dbReference>
<dbReference type="HOGENOM" id="CLU_3034084_0_0_1"/>
<sequence>MAIVLKTTPKSSAVSCKQFNDRFFVGTSLLQKRFGHVCHEPFSTSGSLSPTAPKV</sequence>
<reference evidence="2" key="2">
    <citation type="submission" date="2015-01" db="EMBL/GenBank/DDBJ databases">
        <title>Evolutionary Origins and Diversification of the Mycorrhizal Mutualists.</title>
        <authorList>
            <consortium name="DOE Joint Genome Institute"/>
            <consortium name="Mycorrhizal Genomics Consortium"/>
            <person name="Kohler A."/>
            <person name="Kuo A."/>
            <person name="Nagy L.G."/>
            <person name="Floudas D."/>
            <person name="Copeland A."/>
            <person name="Barry K.W."/>
            <person name="Cichocki N."/>
            <person name="Veneault-Fourrey C."/>
            <person name="LaButti K."/>
            <person name="Lindquist E.A."/>
            <person name="Lipzen A."/>
            <person name="Lundell T."/>
            <person name="Morin E."/>
            <person name="Murat C."/>
            <person name="Riley R."/>
            <person name="Ohm R."/>
            <person name="Sun H."/>
            <person name="Tunlid A."/>
            <person name="Henrissat B."/>
            <person name="Grigoriev I.V."/>
            <person name="Hibbett D.S."/>
            <person name="Martin F."/>
        </authorList>
    </citation>
    <scope>NUCLEOTIDE SEQUENCE [LARGE SCALE GENOMIC DNA]</scope>
    <source>
        <strain evidence="2">MUT 4182</strain>
    </source>
</reference>
<dbReference type="EMBL" id="KN823080">
    <property type="protein sequence ID" value="KIO23606.1"/>
    <property type="molecule type" value="Genomic_DNA"/>
</dbReference>
<keyword evidence="2" id="KW-1185">Reference proteome</keyword>
<organism evidence="1 2">
    <name type="scientific">Tulasnella calospora MUT 4182</name>
    <dbReference type="NCBI Taxonomy" id="1051891"/>
    <lineage>
        <taxon>Eukaryota</taxon>
        <taxon>Fungi</taxon>
        <taxon>Dikarya</taxon>
        <taxon>Basidiomycota</taxon>
        <taxon>Agaricomycotina</taxon>
        <taxon>Agaricomycetes</taxon>
        <taxon>Cantharellales</taxon>
        <taxon>Tulasnellaceae</taxon>
        <taxon>Tulasnella</taxon>
    </lineage>
</organism>
<proteinExistence type="predicted"/>
<evidence type="ECO:0000313" key="2">
    <source>
        <dbReference type="Proteomes" id="UP000054248"/>
    </source>
</evidence>
<evidence type="ECO:0000313" key="1">
    <source>
        <dbReference type="EMBL" id="KIO23606.1"/>
    </source>
</evidence>
<reference evidence="1 2" key="1">
    <citation type="submission" date="2014-04" db="EMBL/GenBank/DDBJ databases">
        <authorList>
            <consortium name="DOE Joint Genome Institute"/>
            <person name="Kuo A."/>
            <person name="Girlanda M."/>
            <person name="Perotto S."/>
            <person name="Kohler A."/>
            <person name="Nagy L.G."/>
            <person name="Floudas D."/>
            <person name="Copeland A."/>
            <person name="Barry K.W."/>
            <person name="Cichocki N."/>
            <person name="Veneault-Fourrey C."/>
            <person name="LaButti K."/>
            <person name="Lindquist E.A."/>
            <person name="Lipzen A."/>
            <person name="Lundell T."/>
            <person name="Morin E."/>
            <person name="Murat C."/>
            <person name="Sun H."/>
            <person name="Tunlid A."/>
            <person name="Henrissat B."/>
            <person name="Grigoriev I.V."/>
            <person name="Hibbett D.S."/>
            <person name="Martin F."/>
            <person name="Nordberg H.P."/>
            <person name="Cantor M.N."/>
            <person name="Hua S.X."/>
        </authorList>
    </citation>
    <scope>NUCLEOTIDE SEQUENCE [LARGE SCALE GENOMIC DNA]</scope>
    <source>
        <strain evidence="1 2">MUT 4182</strain>
    </source>
</reference>
<gene>
    <name evidence="1" type="ORF">M407DRAFT_244709</name>
</gene>
<protein>
    <submittedName>
        <fullName evidence="1">Uncharacterized protein</fullName>
    </submittedName>
</protein>